<protein>
    <submittedName>
        <fullName evidence="7">Lipoprotein-releasing system ATP-binding protein LolD 2</fullName>
    </submittedName>
</protein>
<evidence type="ECO:0000256" key="5">
    <source>
        <dbReference type="ARBA" id="ARBA00038388"/>
    </source>
</evidence>
<name>A0A8J2V547_9PROT</name>
<dbReference type="GO" id="GO:0044874">
    <property type="term" value="P:lipoprotein localization to outer membrane"/>
    <property type="evidence" value="ECO:0007669"/>
    <property type="project" value="TreeGrafter"/>
</dbReference>
<dbReference type="InterPro" id="IPR003439">
    <property type="entry name" value="ABC_transporter-like_ATP-bd"/>
</dbReference>
<keyword evidence="2" id="KW-1003">Cell membrane</keyword>
<feature type="domain" description="ABC transporter" evidence="6">
    <location>
        <begin position="9"/>
        <end position="235"/>
    </location>
</feature>
<evidence type="ECO:0000313" key="7">
    <source>
        <dbReference type="EMBL" id="GGD04091.1"/>
    </source>
</evidence>
<dbReference type="AlphaFoldDB" id="A0A8J2V547"/>
<keyword evidence="2" id="KW-0472">Membrane</keyword>
<keyword evidence="1" id="KW-0813">Transport</keyword>
<evidence type="ECO:0000259" key="6">
    <source>
        <dbReference type="PROSITE" id="PS50893"/>
    </source>
</evidence>
<dbReference type="GO" id="GO:0016887">
    <property type="term" value="F:ATP hydrolysis activity"/>
    <property type="evidence" value="ECO:0007669"/>
    <property type="project" value="InterPro"/>
</dbReference>
<keyword evidence="8" id="KW-1185">Reference proteome</keyword>
<dbReference type="EMBL" id="BMGH01000001">
    <property type="protein sequence ID" value="GGD04091.1"/>
    <property type="molecule type" value="Genomic_DNA"/>
</dbReference>
<reference evidence="7" key="1">
    <citation type="journal article" date="2014" name="Int. J. Syst. Evol. Microbiol.">
        <title>Complete genome sequence of Corynebacterium casei LMG S-19264T (=DSM 44701T), isolated from a smear-ripened cheese.</title>
        <authorList>
            <consortium name="US DOE Joint Genome Institute (JGI-PGF)"/>
            <person name="Walter F."/>
            <person name="Albersmeier A."/>
            <person name="Kalinowski J."/>
            <person name="Ruckert C."/>
        </authorList>
    </citation>
    <scope>NUCLEOTIDE SEQUENCE</scope>
    <source>
        <strain evidence="7">CGMCC 1.12921</strain>
    </source>
</reference>
<comment type="similarity">
    <text evidence="5">Belongs to the ABC transporter superfamily. Macrolide exporter (TC 3.A.1.122) family.</text>
</comment>
<dbReference type="GO" id="GO:0022857">
    <property type="term" value="F:transmembrane transporter activity"/>
    <property type="evidence" value="ECO:0007669"/>
    <property type="project" value="TreeGrafter"/>
</dbReference>
<dbReference type="Proteomes" id="UP000613582">
    <property type="component" value="Unassembled WGS sequence"/>
</dbReference>
<dbReference type="GO" id="GO:0089705">
    <property type="term" value="P:protein localization to outer membrane"/>
    <property type="evidence" value="ECO:0007669"/>
    <property type="project" value="TreeGrafter"/>
</dbReference>
<dbReference type="GO" id="GO:0098796">
    <property type="term" value="C:membrane protein complex"/>
    <property type="evidence" value="ECO:0007669"/>
    <property type="project" value="UniProtKB-ARBA"/>
</dbReference>
<comment type="caution">
    <text evidence="7">The sequence shown here is derived from an EMBL/GenBank/DDBJ whole genome shotgun (WGS) entry which is preliminary data.</text>
</comment>
<sequence>MSDMKETVLRLEKLDRFYGELKVLEGVDFSIGRGEVVALLGPSGSGKSSLLHVAGLLEEPTSGEVYINGRATSMLNDAERTRLRRDTLGFVYQFHHLQPEFTALGNVSLPQLIAGHSQKQADIRSTSILTNLGLGERLQHQPAQLSGGEKQRVAVARALANEPSLLLADEPTGNLDVETSGRVFDALLAIVQERGLAALIATHDRALAARMDRVVAIKDRRLVPVEIDESTVTILGE</sequence>
<keyword evidence="3" id="KW-0547">Nucleotide-binding</keyword>
<dbReference type="PROSITE" id="PS50893">
    <property type="entry name" value="ABC_TRANSPORTER_2"/>
    <property type="match status" value="1"/>
</dbReference>
<keyword evidence="4 7" id="KW-0067">ATP-binding</keyword>
<keyword evidence="2" id="KW-0997">Cell inner membrane</keyword>
<dbReference type="InterPro" id="IPR003593">
    <property type="entry name" value="AAA+_ATPase"/>
</dbReference>
<dbReference type="FunFam" id="3.40.50.300:FF:000032">
    <property type="entry name" value="Export ABC transporter ATP-binding protein"/>
    <property type="match status" value="1"/>
</dbReference>
<keyword evidence="7" id="KW-0449">Lipoprotein</keyword>
<gene>
    <name evidence="7" type="primary">lolD2</name>
    <name evidence="7" type="ORF">GCM10011342_11350</name>
</gene>
<dbReference type="Pfam" id="PF00005">
    <property type="entry name" value="ABC_tran"/>
    <property type="match status" value="1"/>
</dbReference>
<evidence type="ECO:0000256" key="4">
    <source>
        <dbReference type="ARBA" id="ARBA00022840"/>
    </source>
</evidence>
<dbReference type="GO" id="GO:0005524">
    <property type="term" value="F:ATP binding"/>
    <property type="evidence" value="ECO:0007669"/>
    <property type="project" value="UniProtKB-KW"/>
</dbReference>
<dbReference type="InterPro" id="IPR027417">
    <property type="entry name" value="P-loop_NTPase"/>
</dbReference>
<evidence type="ECO:0000313" key="8">
    <source>
        <dbReference type="Proteomes" id="UP000613582"/>
    </source>
</evidence>
<proteinExistence type="inferred from homology"/>
<evidence type="ECO:0000256" key="1">
    <source>
        <dbReference type="ARBA" id="ARBA00022448"/>
    </source>
</evidence>
<accession>A0A8J2V547</accession>
<organism evidence="7 8">
    <name type="scientific">Aquisalinus flavus</name>
    <dbReference type="NCBI Taxonomy" id="1526572"/>
    <lineage>
        <taxon>Bacteria</taxon>
        <taxon>Pseudomonadati</taxon>
        <taxon>Pseudomonadota</taxon>
        <taxon>Alphaproteobacteria</taxon>
        <taxon>Parvularculales</taxon>
        <taxon>Parvularculaceae</taxon>
        <taxon>Aquisalinus</taxon>
    </lineage>
</organism>
<dbReference type="PROSITE" id="PS00211">
    <property type="entry name" value="ABC_TRANSPORTER_1"/>
    <property type="match status" value="1"/>
</dbReference>
<evidence type="ECO:0000256" key="3">
    <source>
        <dbReference type="ARBA" id="ARBA00022741"/>
    </source>
</evidence>
<dbReference type="InterPro" id="IPR017911">
    <property type="entry name" value="MacB-like_ATP-bd"/>
</dbReference>
<dbReference type="SUPFAM" id="SSF52540">
    <property type="entry name" value="P-loop containing nucleoside triphosphate hydrolases"/>
    <property type="match status" value="1"/>
</dbReference>
<dbReference type="GO" id="GO:0005886">
    <property type="term" value="C:plasma membrane"/>
    <property type="evidence" value="ECO:0007669"/>
    <property type="project" value="TreeGrafter"/>
</dbReference>
<evidence type="ECO:0000256" key="2">
    <source>
        <dbReference type="ARBA" id="ARBA00022519"/>
    </source>
</evidence>
<dbReference type="CDD" id="cd03255">
    <property type="entry name" value="ABC_MJ0796_LolCDE_FtsE"/>
    <property type="match status" value="1"/>
</dbReference>
<dbReference type="PANTHER" id="PTHR24220">
    <property type="entry name" value="IMPORT ATP-BINDING PROTEIN"/>
    <property type="match status" value="1"/>
</dbReference>
<dbReference type="InterPro" id="IPR017871">
    <property type="entry name" value="ABC_transporter-like_CS"/>
</dbReference>
<dbReference type="SMART" id="SM00382">
    <property type="entry name" value="AAA"/>
    <property type="match status" value="1"/>
</dbReference>
<dbReference type="PANTHER" id="PTHR24220:SF689">
    <property type="entry name" value="LIPOPROTEIN-RELEASING SYSTEM ATP-BINDING PROTEIN LOLD"/>
    <property type="match status" value="1"/>
</dbReference>
<dbReference type="InterPro" id="IPR015854">
    <property type="entry name" value="ABC_transpr_LolD-like"/>
</dbReference>
<reference evidence="7" key="2">
    <citation type="submission" date="2020-09" db="EMBL/GenBank/DDBJ databases">
        <authorList>
            <person name="Sun Q."/>
            <person name="Zhou Y."/>
        </authorList>
    </citation>
    <scope>NUCLEOTIDE SEQUENCE</scope>
    <source>
        <strain evidence="7">CGMCC 1.12921</strain>
    </source>
</reference>
<dbReference type="Gene3D" id="3.40.50.300">
    <property type="entry name" value="P-loop containing nucleotide triphosphate hydrolases"/>
    <property type="match status" value="1"/>
</dbReference>